<evidence type="ECO:0000313" key="1">
    <source>
        <dbReference type="EMBL" id="KAF9457960.1"/>
    </source>
</evidence>
<sequence length="112" mass="12276">TQTIGSRTVFHEAQAALRPLLNNIQTQEQLDTLINRLDTIRFAHILRIKDPPIIAHKGRPCTARITGQLEGQPQGGGAGICAQASQGNKRRKVSCGVCHEEGHNRSTCPFRV</sequence>
<dbReference type="OrthoDB" id="3018493at2759"/>
<organism evidence="1 2">
    <name type="scientific">Collybia nuda</name>
    <dbReference type="NCBI Taxonomy" id="64659"/>
    <lineage>
        <taxon>Eukaryota</taxon>
        <taxon>Fungi</taxon>
        <taxon>Dikarya</taxon>
        <taxon>Basidiomycota</taxon>
        <taxon>Agaricomycotina</taxon>
        <taxon>Agaricomycetes</taxon>
        <taxon>Agaricomycetidae</taxon>
        <taxon>Agaricales</taxon>
        <taxon>Tricholomatineae</taxon>
        <taxon>Clitocybaceae</taxon>
        <taxon>Collybia</taxon>
    </lineage>
</organism>
<dbReference type="AlphaFoldDB" id="A0A9P6CDB1"/>
<reference evidence="1" key="1">
    <citation type="submission" date="2020-11" db="EMBL/GenBank/DDBJ databases">
        <authorList>
            <consortium name="DOE Joint Genome Institute"/>
            <person name="Ahrendt S."/>
            <person name="Riley R."/>
            <person name="Andreopoulos W."/>
            <person name="Labutti K."/>
            <person name="Pangilinan J."/>
            <person name="Ruiz-Duenas F.J."/>
            <person name="Barrasa J.M."/>
            <person name="Sanchez-Garcia M."/>
            <person name="Camarero S."/>
            <person name="Miyauchi S."/>
            <person name="Serrano A."/>
            <person name="Linde D."/>
            <person name="Babiker R."/>
            <person name="Drula E."/>
            <person name="Ayuso-Fernandez I."/>
            <person name="Pacheco R."/>
            <person name="Padilla G."/>
            <person name="Ferreira P."/>
            <person name="Barriuso J."/>
            <person name="Kellner H."/>
            <person name="Castanera R."/>
            <person name="Alfaro M."/>
            <person name="Ramirez L."/>
            <person name="Pisabarro A.G."/>
            <person name="Kuo A."/>
            <person name="Tritt A."/>
            <person name="Lipzen A."/>
            <person name="He G."/>
            <person name="Yan M."/>
            <person name="Ng V."/>
            <person name="Cullen D."/>
            <person name="Martin F."/>
            <person name="Rosso M.-N."/>
            <person name="Henrissat B."/>
            <person name="Hibbett D."/>
            <person name="Martinez A.T."/>
            <person name="Grigoriev I.V."/>
        </authorList>
    </citation>
    <scope>NUCLEOTIDE SEQUENCE</scope>
    <source>
        <strain evidence="1">CBS 247.69</strain>
    </source>
</reference>
<protein>
    <submittedName>
        <fullName evidence="1">Uncharacterized protein</fullName>
    </submittedName>
</protein>
<feature type="non-terminal residue" evidence="1">
    <location>
        <position position="1"/>
    </location>
</feature>
<dbReference type="EMBL" id="MU150353">
    <property type="protein sequence ID" value="KAF9457960.1"/>
    <property type="molecule type" value="Genomic_DNA"/>
</dbReference>
<name>A0A9P6CDB1_9AGAR</name>
<proteinExistence type="predicted"/>
<evidence type="ECO:0000313" key="2">
    <source>
        <dbReference type="Proteomes" id="UP000807353"/>
    </source>
</evidence>
<accession>A0A9P6CDB1</accession>
<dbReference type="Proteomes" id="UP000807353">
    <property type="component" value="Unassembled WGS sequence"/>
</dbReference>
<comment type="caution">
    <text evidence="1">The sequence shown here is derived from an EMBL/GenBank/DDBJ whole genome shotgun (WGS) entry which is preliminary data.</text>
</comment>
<keyword evidence="2" id="KW-1185">Reference proteome</keyword>
<gene>
    <name evidence="1" type="ORF">BDZ94DRAFT_1227071</name>
</gene>